<sequence>MASNTPTSPGNGDPVKDRNSPFDTVQHNDASVSESANNRTNGSFDEDSESESVDSEIILAISRPVPFIPSLGGDSQPGQHVRNAHTLSYGDMVNTAHGLFVPAIKQDLAVHGTKSIAHILFPSLRHDSNQSDMSVEILEVAMWYALGLARMSESGRYALRHS</sequence>
<dbReference type="Proteomes" id="UP000724584">
    <property type="component" value="Unassembled WGS sequence"/>
</dbReference>
<accession>A0ACB7PA22</accession>
<protein>
    <submittedName>
        <fullName evidence="1">Uncharacterized protein</fullName>
    </submittedName>
</protein>
<keyword evidence="2" id="KW-1185">Reference proteome</keyword>
<evidence type="ECO:0000313" key="2">
    <source>
        <dbReference type="Proteomes" id="UP000724584"/>
    </source>
</evidence>
<comment type="caution">
    <text evidence="1">The sequence shown here is derived from an EMBL/GenBank/DDBJ whole genome shotgun (WGS) entry which is preliminary data.</text>
</comment>
<reference evidence="1 2" key="1">
    <citation type="journal article" date="2021" name="Nat. Commun.">
        <title>Genetic determinants of endophytism in the Arabidopsis root mycobiome.</title>
        <authorList>
            <person name="Mesny F."/>
            <person name="Miyauchi S."/>
            <person name="Thiergart T."/>
            <person name="Pickel B."/>
            <person name="Atanasova L."/>
            <person name="Karlsson M."/>
            <person name="Huettel B."/>
            <person name="Barry K.W."/>
            <person name="Haridas S."/>
            <person name="Chen C."/>
            <person name="Bauer D."/>
            <person name="Andreopoulos W."/>
            <person name="Pangilinan J."/>
            <person name="LaButti K."/>
            <person name="Riley R."/>
            <person name="Lipzen A."/>
            <person name="Clum A."/>
            <person name="Drula E."/>
            <person name="Henrissat B."/>
            <person name="Kohler A."/>
            <person name="Grigoriev I.V."/>
            <person name="Martin F.M."/>
            <person name="Hacquard S."/>
        </authorList>
    </citation>
    <scope>NUCLEOTIDE SEQUENCE [LARGE SCALE GENOMIC DNA]</scope>
    <source>
        <strain evidence="1 2">MPI-SDFR-AT-0079</strain>
    </source>
</reference>
<dbReference type="EMBL" id="JAGIZQ010000003">
    <property type="protein sequence ID" value="KAH6636031.1"/>
    <property type="molecule type" value="Genomic_DNA"/>
</dbReference>
<gene>
    <name evidence="1" type="ORF">F5144DRAFT_644579</name>
</gene>
<organism evidence="1 2">
    <name type="scientific">Chaetomium tenue</name>
    <dbReference type="NCBI Taxonomy" id="1854479"/>
    <lineage>
        <taxon>Eukaryota</taxon>
        <taxon>Fungi</taxon>
        <taxon>Dikarya</taxon>
        <taxon>Ascomycota</taxon>
        <taxon>Pezizomycotina</taxon>
        <taxon>Sordariomycetes</taxon>
        <taxon>Sordariomycetidae</taxon>
        <taxon>Sordariales</taxon>
        <taxon>Chaetomiaceae</taxon>
        <taxon>Chaetomium</taxon>
    </lineage>
</organism>
<evidence type="ECO:0000313" key="1">
    <source>
        <dbReference type="EMBL" id="KAH6636031.1"/>
    </source>
</evidence>
<name>A0ACB7PA22_9PEZI</name>
<proteinExistence type="predicted"/>